<dbReference type="RefSeq" id="WP_067554808.1">
    <property type="nucleotide sequence ID" value="NZ_CP016895.1"/>
</dbReference>
<dbReference type="Pfam" id="PF13472">
    <property type="entry name" value="Lipase_GDSL_2"/>
    <property type="match status" value="1"/>
</dbReference>
<feature type="domain" description="SGNH hydrolase-type esterase" evidence="1">
    <location>
        <begin position="48"/>
        <end position="222"/>
    </location>
</feature>
<sequence length="254" mass="28632">MLKLMTYALFPVIAVQGYFMKKNTPRLSEPQGDRAGCIGQGRPLSILILGDSAAAGVGVDEQQQALLGNLLSELQDYYTVHYQLHAKTGRTSSQLLKVIQQFEAQHFDVVISSIGVNDVTRMTSPQDWMVLQQDIYAEIEQRFSPLLVLCTEVPPLNDFPALKAPLSWLCGQYVKQMNHALAYYVDQKPNYQLIRYELEKFQALKLEMAADGFHPSQSMYQLWAEQLADHILNTFSYSGDNNKQVNHDTGKASP</sequence>
<organism evidence="2 3">
    <name type="scientific">Acinetobacter larvae</name>
    <dbReference type="NCBI Taxonomy" id="1789224"/>
    <lineage>
        <taxon>Bacteria</taxon>
        <taxon>Pseudomonadati</taxon>
        <taxon>Pseudomonadota</taxon>
        <taxon>Gammaproteobacteria</taxon>
        <taxon>Moraxellales</taxon>
        <taxon>Moraxellaceae</taxon>
        <taxon>Acinetobacter</taxon>
    </lineage>
</organism>
<dbReference type="Proteomes" id="UP000093391">
    <property type="component" value="Chromosome"/>
</dbReference>
<dbReference type="EMBL" id="CP016895">
    <property type="protein sequence ID" value="AOA58418.1"/>
    <property type="molecule type" value="Genomic_DNA"/>
</dbReference>
<dbReference type="GO" id="GO:0016788">
    <property type="term" value="F:hydrolase activity, acting on ester bonds"/>
    <property type="evidence" value="ECO:0007669"/>
    <property type="project" value="UniProtKB-ARBA"/>
</dbReference>
<accession>A0A1B2LZN7</accession>
<dbReference type="Gene3D" id="3.40.50.1110">
    <property type="entry name" value="SGNH hydrolase"/>
    <property type="match status" value="1"/>
</dbReference>
<dbReference type="AlphaFoldDB" id="A0A1B2LZN7"/>
<evidence type="ECO:0000259" key="1">
    <source>
        <dbReference type="Pfam" id="PF13472"/>
    </source>
</evidence>
<keyword evidence="3" id="KW-1185">Reference proteome</keyword>
<dbReference type="InterPro" id="IPR013830">
    <property type="entry name" value="SGNH_hydro"/>
</dbReference>
<dbReference type="CDD" id="cd01836">
    <property type="entry name" value="FeeA_FeeB_like"/>
    <property type="match status" value="1"/>
</dbReference>
<dbReference type="KEGG" id="ala:BFG52_08655"/>
<protein>
    <submittedName>
        <fullName evidence="2">Lipase</fullName>
    </submittedName>
</protein>
<dbReference type="OrthoDB" id="9804395at2"/>
<dbReference type="STRING" id="1789224.BFG52_08655"/>
<gene>
    <name evidence="2" type="ORF">BFG52_08655</name>
</gene>
<evidence type="ECO:0000313" key="2">
    <source>
        <dbReference type="EMBL" id="AOA58418.1"/>
    </source>
</evidence>
<reference evidence="2 3" key="1">
    <citation type="submission" date="2016-08" db="EMBL/GenBank/DDBJ databases">
        <authorList>
            <person name="Seilhamer J.J."/>
        </authorList>
    </citation>
    <scope>NUCLEOTIDE SEQUENCE [LARGE SCALE GENOMIC DNA]</scope>
    <source>
        <strain evidence="2 3">BRTC-1</strain>
    </source>
</reference>
<dbReference type="InterPro" id="IPR036514">
    <property type="entry name" value="SGNH_hydro_sf"/>
</dbReference>
<name>A0A1B2LZN7_9GAMM</name>
<proteinExistence type="predicted"/>
<dbReference type="SUPFAM" id="SSF52266">
    <property type="entry name" value="SGNH hydrolase"/>
    <property type="match status" value="1"/>
</dbReference>
<evidence type="ECO:0000313" key="3">
    <source>
        <dbReference type="Proteomes" id="UP000093391"/>
    </source>
</evidence>